<dbReference type="InterPro" id="IPR000835">
    <property type="entry name" value="HTH_MarR-typ"/>
</dbReference>
<dbReference type="KEGG" id="hni:W911_05930"/>
<evidence type="ECO:0000256" key="2">
    <source>
        <dbReference type="ARBA" id="ARBA00023125"/>
    </source>
</evidence>
<dbReference type="AlphaFoldDB" id="V5SBY6"/>
<dbReference type="InterPro" id="IPR026282">
    <property type="entry name" value="MJ1563"/>
</dbReference>
<gene>
    <name evidence="6" type="ORF">W911_05930</name>
</gene>
<dbReference type="PIRSF" id="PIRSF006707">
    <property type="entry name" value="MJ1563"/>
    <property type="match status" value="1"/>
</dbReference>
<dbReference type="PATRIC" id="fig|1029756.8.peg.1244"/>
<dbReference type="InterPro" id="IPR052362">
    <property type="entry name" value="HTH-GbsR_regulator"/>
</dbReference>
<keyword evidence="1 4" id="KW-0805">Transcription regulation</keyword>
<evidence type="ECO:0000313" key="7">
    <source>
        <dbReference type="Proteomes" id="UP000018542"/>
    </source>
</evidence>
<feature type="domain" description="HTH marR-type" evidence="5">
    <location>
        <begin position="22"/>
        <end position="80"/>
    </location>
</feature>
<dbReference type="PANTHER" id="PTHR38465:SF1">
    <property type="entry name" value="HTH-TYPE TRANSCRIPTIONAL REGULATOR MJ1563-RELATED"/>
    <property type="match status" value="1"/>
</dbReference>
<proteinExistence type="inferred from homology"/>
<dbReference type="HOGENOM" id="CLU_107540_0_0_5"/>
<dbReference type="PANTHER" id="PTHR38465">
    <property type="entry name" value="HTH-TYPE TRANSCRIPTIONAL REGULATOR MJ1563-RELATED"/>
    <property type="match status" value="1"/>
</dbReference>
<dbReference type="Pfam" id="PF12802">
    <property type="entry name" value="MarR_2"/>
    <property type="match status" value="1"/>
</dbReference>
<dbReference type="Proteomes" id="UP000018542">
    <property type="component" value="Chromosome"/>
</dbReference>
<accession>V5SBY6</accession>
<dbReference type="GO" id="GO:0003677">
    <property type="term" value="F:DNA binding"/>
    <property type="evidence" value="ECO:0007669"/>
    <property type="project" value="UniProtKB-UniRule"/>
</dbReference>
<reference evidence="6 7" key="1">
    <citation type="journal article" date="2014" name="Genome Announc.">
        <title>Complete Genome Sequence of Hyphomicrobium nitrativorans Strain NL23, a Denitrifying Bacterium Isolated from Biofilm of a Methanol-Fed Denitrification System Treating Seawater at the Montreal Biodome.</title>
        <authorList>
            <person name="Martineau C."/>
            <person name="Villeneuve C."/>
            <person name="Mauffrey F."/>
            <person name="Villemur R."/>
        </authorList>
    </citation>
    <scope>NUCLEOTIDE SEQUENCE [LARGE SCALE GENOMIC DNA]</scope>
    <source>
        <strain evidence="6">NL23</strain>
    </source>
</reference>
<dbReference type="GO" id="GO:0003700">
    <property type="term" value="F:DNA-binding transcription factor activity"/>
    <property type="evidence" value="ECO:0007669"/>
    <property type="project" value="InterPro"/>
</dbReference>
<dbReference type="InterPro" id="IPR036388">
    <property type="entry name" value="WH-like_DNA-bd_sf"/>
</dbReference>
<comment type="similarity">
    <text evidence="4">Belongs to the GbsR family.</text>
</comment>
<evidence type="ECO:0000256" key="1">
    <source>
        <dbReference type="ARBA" id="ARBA00023015"/>
    </source>
</evidence>
<evidence type="ECO:0000256" key="4">
    <source>
        <dbReference type="PIRNR" id="PIRNR006707"/>
    </source>
</evidence>
<dbReference type="SUPFAM" id="SSF46785">
    <property type="entry name" value="Winged helix' DNA-binding domain"/>
    <property type="match status" value="1"/>
</dbReference>
<keyword evidence="2 4" id="KW-0238">DNA-binding</keyword>
<sequence length="188" mass="20624">MKLPPAIERFVVAWGEMGEVWGVNRSVSQIHALLYASDRPLPAEEIAELLRLARSNVSNSLKELLGWSLIRRVSVLGDRRDFYEVEADIFEMVRRIAEGRKKREIDPAIAALRHCVEAAEGDGRVSAEAQRRFRAMLAVTEGAARNVDEVLALPTPVLQKLLKMGGVVARLAGLVSGGRSRRSQGGAG</sequence>
<evidence type="ECO:0000313" key="6">
    <source>
        <dbReference type="EMBL" id="AHB48043.1"/>
    </source>
</evidence>
<protein>
    <recommendedName>
        <fullName evidence="4">HTH-type transcriptional regulator</fullName>
    </recommendedName>
</protein>
<evidence type="ECO:0000256" key="3">
    <source>
        <dbReference type="ARBA" id="ARBA00023163"/>
    </source>
</evidence>
<dbReference type="EMBL" id="CP006912">
    <property type="protein sequence ID" value="AHB48043.1"/>
    <property type="molecule type" value="Genomic_DNA"/>
</dbReference>
<keyword evidence="3 4" id="KW-0804">Transcription</keyword>
<dbReference type="InterPro" id="IPR036390">
    <property type="entry name" value="WH_DNA-bd_sf"/>
</dbReference>
<dbReference type="Gene3D" id="1.10.10.10">
    <property type="entry name" value="Winged helix-like DNA-binding domain superfamily/Winged helix DNA-binding domain"/>
    <property type="match status" value="1"/>
</dbReference>
<organism evidence="6 7">
    <name type="scientific">Hyphomicrobium nitrativorans NL23</name>
    <dbReference type="NCBI Taxonomy" id="1029756"/>
    <lineage>
        <taxon>Bacteria</taxon>
        <taxon>Pseudomonadati</taxon>
        <taxon>Pseudomonadota</taxon>
        <taxon>Alphaproteobacteria</taxon>
        <taxon>Hyphomicrobiales</taxon>
        <taxon>Hyphomicrobiaceae</taxon>
        <taxon>Hyphomicrobium</taxon>
    </lineage>
</organism>
<evidence type="ECO:0000259" key="5">
    <source>
        <dbReference type="Pfam" id="PF12802"/>
    </source>
</evidence>
<keyword evidence="7" id="KW-1185">Reference proteome</keyword>
<name>V5SBY6_9HYPH</name>